<dbReference type="AlphaFoldDB" id="E8R388"/>
<dbReference type="InterPro" id="IPR013749">
    <property type="entry name" value="PM/HMP-P_kinase-1"/>
</dbReference>
<comment type="pathway">
    <text evidence="1">Cofactor biosynthesis; thiamine diphosphate biosynthesis.</text>
</comment>
<dbReference type="KEGG" id="ipa:Isop_2027"/>
<dbReference type="NCBIfam" id="TIGR00097">
    <property type="entry name" value="HMP-P_kinase"/>
    <property type="match status" value="1"/>
</dbReference>
<dbReference type="STRING" id="575540.Isop_2027"/>
<accession>E8R388</accession>
<dbReference type="EC" id="2.7.1.49" evidence="2"/>
<dbReference type="Pfam" id="PF08543">
    <property type="entry name" value="Phos_pyr_kin"/>
    <property type="match status" value="1"/>
</dbReference>
<dbReference type="PANTHER" id="PTHR20858:SF17">
    <property type="entry name" value="HYDROXYMETHYLPYRIMIDINE_PHOSPHOMETHYLPYRIMIDINE KINASE THI20-RELATED"/>
    <property type="match status" value="1"/>
</dbReference>
<keyword evidence="6" id="KW-0067">ATP-binding</keyword>
<evidence type="ECO:0000256" key="4">
    <source>
        <dbReference type="ARBA" id="ARBA00022741"/>
    </source>
</evidence>
<dbReference type="GO" id="GO:0008902">
    <property type="term" value="F:hydroxymethylpyrimidine kinase activity"/>
    <property type="evidence" value="ECO:0007669"/>
    <property type="project" value="UniProtKB-EC"/>
</dbReference>
<organism evidence="9 10">
    <name type="scientific">Isosphaera pallida (strain ATCC 43644 / DSM 9630 / IS1B)</name>
    <dbReference type="NCBI Taxonomy" id="575540"/>
    <lineage>
        <taxon>Bacteria</taxon>
        <taxon>Pseudomonadati</taxon>
        <taxon>Planctomycetota</taxon>
        <taxon>Planctomycetia</taxon>
        <taxon>Isosphaerales</taxon>
        <taxon>Isosphaeraceae</taxon>
        <taxon>Isosphaera</taxon>
    </lineage>
</organism>
<dbReference type="GO" id="GO:0005524">
    <property type="term" value="F:ATP binding"/>
    <property type="evidence" value="ECO:0007669"/>
    <property type="project" value="UniProtKB-KW"/>
</dbReference>
<dbReference type="GO" id="GO:0005829">
    <property type="term" value="C:cytosol"/>
    <property type="evidence" value="ECO:0007669"/>
    <property type="project" value="TreeGrafter"/>
</dbReference>
<dbReference type="GO" id="GO:0008972">
    <property type="term" value="F:phosphomethylpyrimidine kinase activity"/>
    <property type="evidence" value="ECO:0007669"/>
    <property type="project" value="InterPro"/>
</dbReference>
<dbReference type="InterPro" id="IPR029056">
    <property type="entry name" value="Ribokinase-like"/>
</dbReference>
<name>E8R388_ISOPI</name>
<evidence type="ECO:0000256" key="2">
    <source>
        <dbReference type="ARBA" id="ARBA00012135"/>
    </source>
</evidence>
<evidence type="ECO:0000256" key="6">
    <source>
        <dbReference type="ARBA" id="ARBA00022840"/>
    </source>
</evidence>
<evidence type="ECO:0000259" key="8">
    <source>
        <dbReference type="Pfam" id="PF08543"/>
    </source>
</evidence>
<keyword evidence="3 9" id="KW-0808">Transferase</keyword>
<feature type="compositionally biased region" description="Basic and acidic residues" evidence="7">
    <location>
        <begin position="291"/>
        <end position="300"/>
    </location>
</feature>
<evidence type="ECO:0000256" key="7">
    <source>
        <dbReference type="SAM" id="MobiDB-lite"/>
    </source>
</evidence>
<dbReference type="SUPFAM" id="SSF53613">
    <property type="entry name" value="Ribokinase-like"/>
    <property type="match status" value="1"/>
</dbReference>
<dbReference type="PANTHER" id="PTHR20858">
    <property type="entry name" value="PHOSPHOMETHYLPYRIMIDINE KINASE"/>
    <property type="match status" value="1"/>
</dbReference>
<feature type="region of interest" description="Disordered" evidence="7">
    <location>
        <begin position="274"/>
        <end position="308"/>
    </location>
</feature>
<dbReference type="eggNOG" id="COG0351">
    <property type="taxonomic scope" value="Bacteria"/>
</dbReference>
<gene>
    <name evidence="9" type="ordered locus">Isop_2027</name>
</gene>
<evidence type="ECO:0000313" key="10">
    <source>
        <dbReference type="Proteomes" id="UP000008631"/>
    </source>
</evidence>
<dbReference type="InterPro" id="IPR004399">
    <property type="entry name" value="HMP/HMP-P_kinase_dom"/>
</dbReference>
<dbReference type="FunFam" id="3.40.1190.20:FF:000003">
    <property type="entry name" value="Phosphomethylpyrimidine kinase ThiD"/>
    <property type="match status" value="1"/>
</dbReference>
<proteinExistence type="predicted"/>
<dbReference type="CDD" id="cd01169">
    <property type="entry name" value="HMPP_kinase"/>
    <property type="match status" value="1"/>
</dbReference>
<dbReference type="OrthoDB" id="9810880at2"/>
<feature type="domain" description="Pyridoxamine kinase/Phosphomethylpyrimidine kinase" evidence="8">
    <location>
        <begin position="25"/>
        <end position="286"/>
    </location>
</feature>
<evidence type="ECO:0000313" key="9">
    <source>
        <dbReference type="EMBL" id="ADV62607.1"/>
    </source>
</evidence>
<keyword evidence="4" id="KW-0547">Nucleotide-binding</keyword>
<dbReference type="FunCoup" id="E8R388">
    <property type="interactions" value="440"/>
</dbReference>
<dbReference type="HOGENOM" id="CLU_020520_0_1_0"/>
<keyword evidence="5 9" id="KW-0418">Kinase</keyword>
<evidence type="ECO:0000256" key="5">
    <source>
        <dbReference type="ARBA" id="ARBA00022777"/>
    </source>
</evidence>
<dbReference type="Proteomes" id="UP000008631">
    <property type="component" value="Chromosome"/>
</dbReference>
<reference key="1">
    <citation type="submission" date="2010-11" db="EMBL/GenBank/DDBJ databases">
        <title>The complete sequence of chromosome of Isophaera pallida ATCC 43644.</title>
        <authorList>
            <consortium name="US DOE Joint Genome Institute (JGI-PGF)"/>
            <person name="Lucas S."/>
            <person name="Copeland A."/>
            <person name="Lapidus A."/>
            <person name="Bruce D."/>
            <person name="Goodwin L."/>
            <person name="Pitluck S."/>
            <person name="Kyrpides N."/>
            <person name="Mavromatis K."/>
            <person name="Pagani I."/>
            <person name="Ivanova N."/>
            <person name="Saunders E."/>
            <person name="Brettin T."/>
            <person name="Detter J.C."/>
            <person name="Han C."/>
            <person name="Tapia R."/>
            <person name="Land M."/>
            <person name="Hauser L."/>
            <person name="Markowitz V."/>
            <person name="Cheng J.-F."/>
            <person name="Hugenholtz P."/>
            <person name="Woyke T."/>
            <person name="Wu D."/>
            <person name="Eisen J.A."/>
        </authorList>
    </citation>
    <scope>NUCLEOTIDE SEQUENCE</scope>
    <source>
        <strain>ATCC 43644</strain>
    </source>
</reference>
<dbReference type="InParanoid" id="E8R388"/>
<sequence>MSRHDDWVEAPTTPPRVCLTIAGSDSSGGAGIQADLKTFEACGVFGASVITAVTAQNTQGVRGVGLIDPALIRSQIEAVRDDLPVAAIKVGMVGDTPAIEAVAEALRLWRAECPTLPIVIDPVAVARSGDRLLNPAAFEALVERLLPLANVVTPNRRETAWLSSWISGCSVGDLDAIPDLAHPDDLEKAGRLVFQTVRRPVLVKGGAALPGALDWLIDAEGVTRFTVPHAPLKTTATHGSGCVLAAALTVGLARGLELREAVGWAKQFVTRALSRPPGLGKGHGPLGIRHGWQEPDHDAKTSSQKPTE</sequence>
<evidence type="ECO:0000256" key="3">
    <source>
        <dbReference type="ARBA" id="ARBA00022679"/>
    </source>
</evidence>
<keyword evidence="10" id="KW-1185">Reference proteome</keyword>
<reference evidence="9 10" key="2">
    <citation type="journal article" date="2011" name="Stand. Genomic Sci.">
        <title>Complete genome sequence of Isosphaera pallida type strain (IS1B).</title>
        <authorList>
            <consortium name="US DOE Joint Genome Institute (JGI-PGF)"/>
            <person name="Goker M."/>
            <person name="Cleland D."/>
            <person name="Saunders E."/>
            <person name="Lapidus A."/>
            <person name="Nolan M."/>
            <person name="Lucas S."/>
            <person name="Hammon N."/>
            <person name="Deshpande S."/>
            <person name="Cheng J.F."/>
            <person name="Tapia R."/>
            <person name="Han C."/>
            <person name="Goodwin L."/>
            <person name="Pitluck S."/>
            <person name="Liolios K."/>
            <person name="Pagani I."/>
            <person name="Ivanova N."/>
            <person name="Mavromatis K."/>
            <person name="Pati A."/>
            <person name="Chen A."/>
            <person name="Palaniappan K."/>
            <person name="Land M."/>
            <person name="Hauser L."/>
            <person name="Chang Y.J."/>
            <person name="Jeffries C.D."/>
            <person name="Detter J.C."/>
            <person name="Beck B."/>
            <person name="Woyke T."/>
            <person name="Bristow J."/>
            <person name="Eisen J.A."/>
            <person name="Markowitz V."/>
            <person name="Hugenholtz P."/>
            <person name="Kyrpides N.C."/>
            <person name="Klenk H.P."/>
        </authorList>
    </citation>
    <scope>NUCLEOTIDE SEQUENCE [LARGE SCALE GENOMIC DNA]</scope>
    <source>
        <strain evidence="10">ATCC 43644 / DSM 9630 / IS1B</strain>
    </source>
</reference>
<dbReference type="Gene3D" id="3.40.1190.20">
    <property type="match status" value="1"/>
</dbReference>
<protein>
    <recommendedName>
        <fullName evidence="2">hydroxymethylpyrimidine kinase</fullName>
        <ecNumber evidence="2">2.7.1.49</ecNumber>
    </recommendedName>
</protein>
<evidence type="ECO:0000256" key="1">
    <source>
        <dbReference type="ARBA" id="ARBA00004948"/>
    </source>
</evidence>
<dbReference type="RefSeq" id="WP_013564895.1">
    <property type="nucleotide sequence ID" value="NC_014962.1"/>
</dbReference>
<dbReference type="EMBL" id="CP002353">
    <property type="protein sequence ID" value="ADV62607.1"/>
    <property type="molecule type" value="Genomic_DNA"/>
</dbReference>
<dbReference type="GO" id="GO:0009228">
    <property type="term" value="P:thiamine biosynthetic process"/>
    <property type="evidence" value="ECO:0007669"/>
    <property type="project" value="InterPro"/>
</dbReference>